<dbReference type="EMBL" id="BLAD01000079">
    <property type="protein sequence ID" value="GES04285.1"/>
    <property type="molecule type" value="Genomic_DNA"/>
</dbReference>
<reference evidence="3 4" key="1">
    <citation type="submission" date="2019-10" db="EMBL/GenBank/DDBJ databases">
        <title>Whole genome shotgun sequence of Acrocarpospora corrugata NBRC 13972.</title>
        <authorList>
            <person name="Ichikawa N."/>
            <person name="Kimura A."/>
            <person name="Kitahashi Y."/>
            <person name="Komaki H."/>
            <person name="Oguchi A."/>
        </authorList>
    </citation>
    <scope>NUCLEOTIDE SEQUENCE [LARGE SCALE GENOMIC DNA]</scope>
    <source>
        <strain evidence="3 4">NBRC 13972</strain>
    </source>
</reference>
<dbReference type="PANTHER" id="PTHR21087:SF16">
    <property type="entry name" value="SHIKIMATE KINASE 1, CHLOROPLASTIC"/>
    <property type="match status" value="1"/>
</dbReference>
<comment type="caution">
    <text evidence="3">The sequence shown here is derived from an EMBL/GenBank/DDBJ whole genome shotgun (WGS) entry which is preliminary data.</text>
</comment>
<accession>A0A5M3W5K0</accession>
<dbReference type="InterPro" id="IPR031322">
    <property type="entry name" value="Shikimate/glucono_kinase"/>
</dbReference>
<dbReference type="GO" id="GO:0008652">
    <property type="term" value="P:amino acid biosynthetic process"/>
    <property type="evidence" value="ECO:0007669"/>
    <property type="project" value="UniProtKB-KW"/>
</dbReference>
<dbReference type="GO" id="GO:0009073">
    <property type="term" value="P:aromatic amino acid family biosynthetic process"/>
    <property type="evidence" value="ECO:0007669"/>
    <property type="project" value="UniProtKB-KW"/>
</dbReference>
<keyword evidence="3" id="KW-0418">Kinase</keyword>
<keyword evidence="2" id="KW-0057">Aromatic amino acid biosynthesis</keyword>
<evidence type="ECO:0000256" key="2">
    <source>
        <dbReference type="ARBA" id="ARBA00023141"/>
    </source>
</evidence>
<gene>
    <name evidence="3" type="primary">aroK_2</name>
    <name evidence="3" type="ORF">Acor_63530</name>
</gene>
<keyword evidence="1" id="KW-0028">Amino-acid biosynthesis</keyword>
<evidence type="ECO:0000313" key="3">
    <source>
        <dbReference type="EMBL" id="GES04285.1"/>
    </source>
</evidence>
<dbReference type="GO" id="GO:0004765">
    <property type="term" value="F:shikimate kinase activity"/>
    <property type="evidence" value="ECO:0007669"/>
    <property type="project" value="TreeGrafter"/>
</dbReference>
<dbReference type="PANTHER" id="PTHR21087">
    <property type="entry name" value="SHIKIMATE KINASE"/>
    <property type="match status" value="1"/>
</dbReference>
<dbReference type="SUPFAM" id="SSF52540">
    <property type="entry name" value="P-loop containing nucleoside triphosphate hydrolases"/>
    <property type="match status" value="1"/>
</dbReference>
<dbReference type="AlphaFoldDB" id="A0A5M3W5K0"/>
<dbReference type="Pfam" id="PF01202">
    <property type="entry name" value="SKI"/>
    <property type="match status" value="1"/>
</dbReference>
<sequence length="156" mass="17002">MGAGKSTVGRLVADALGREARDSDADLQDRYGQTAAQMADTVGADVLHDRESQVLREALDRRPPLVIGAAASTVEDPAARDALTRAFVVFLDGPPELLAERMLSSGHRPHFLPDLERMLIEQRERRLPYFLEVADLTVDATRPPEELAAEVLAAFG</sequence>
<keyword evidence="4" id="KW-1185">Reference proteome</keyword>
<dbReference type="InterPro" id="IPR027417">
    <property type="entry name" value="P-loop_NTPase"/>
</dbReference>
<evidence type="ECO:0000256" key="1">
    <source>
        <dbReference type="ARBA" id="ARBA00022605"/>
    </source>
</evidence>
<name>A0A5M3W5K0_9ACTN</name>
<dbReference type="Proteomes" id="UP000334990">
    <property type="component" value="Unassembled WGS sequence"/>
</dbReference>
<keyword evidence="3" id="KW-0808">Transferase</keyword>
<proteinExistence type="predicted"/>
<organism evidence="3 4">
    <name type="scientific">Acrocarpospora corrugata</name>
    <dbReference type="NCBI Taxonomy" id="35763"/>
    <lineage>
        <taxon>Bacteria</taxon>
        <taxon>Bacillati</taxon>
        <taxon>Actinomycetota</taxon>
        <taxon>Actinomycetes</taxon>
        <taxon>Streptosporangiales</taxon>
        <taxon>Streptosporangiaceae</taxon>
        <taxon>Acrocarpospora</taxon>
    </lineage>
</organism>
<protein>
    <submittedName>
        <fullName evidence="3">Shikimate kinase</fullName>
    </submittedName>
</protein>
<evidence type="ECO:0000313" key="4">
    <source>
        <dbReference type="Proteomes" id="UP000334990"/>
    </source>
</evidence>
<dbReference type="Gene3D" id="3.40.50.300">
    <property type="entry name" value="P-loop containing nucleotide triphosphate hydrolases"/>
    <property type="match status" value="1"/>
</dbReference>
<dbReference type="GO" id="GO:0005829">
    <property type="term" value="C:cytosol"/>
    <property type="evidence" value="ECO:0007669"/>
    <property type="project" value="TreeGrafter"/>
</dbReference>